<dbReference type="Proteomes" id="UP000263900">
    <property type="component" value="Chromosome"/>
</dbReference>
<dbReference type="RefSeq" id="WP_119053849.1">
    <property type="nucleotide sequence ID" value="NZ_CP032157.1"/>
</dbReference>
<evidence type="ECO:0000313" key="3">
    <source>
        <dbReference type="EMBL" id="AXY77976.1"/>
    </source>
</evidence>
<dbReference type="KEGG" id="pseg:D3H65_30040"/>
<name>A0A3B7MY38_9BACT</name>
<reference evidence="3 4" key="1">
    <citation type="submission" date="2018-09" db="EMBL/GenBank/DDBJ databases">
        <title>Genome sequencing of strain 6GH32-13.</title>
        <authorList>
            <person name="Weon H.-Y."/>
            <person name="Heo J."/>
            <person name="Kwon S.-W."/>
        </authorList>
    </citation>
    <scope>NUCLEOTIDE SEQUENCE [LARGE SCALE GENOMIC DNA]</scope>
    <source>
        <strain evidence="3 4">5GH32-13</strain>
    </source>
</reference>
<dbReference type="AlphaFoldDB" id="A0A3B7MY38"/>
<evidence type="ECO:0000313" key="4">
    <source>
        <dbReference type="Proteomes" id="UP000263900"/>
    </source>
</evidence>
<dbReference type="OrthoDB" id="9811006at2"/>
<proteinExistence type="predicted"/>
<evidence type="ECO:0000256" key="1">
    <source>
        <dbReference type="SAM" id="SignalP"/>
    </source>
</evidence>
<keyword evidence="4" id="KW-1185">Reference proteome</keyword>
<feature type="domain" description="Lipid/polyisoprenoid-binding YceI-like" evidence="2">
    <location>
        <begin position="23"/>
        <end position="189"/>
    </location>
</feature>
<gene>
    <name evidence="3" type="ORF">D3H65_30040</name>
</gene>
<dbReference type="InterPro" id="IPR036761">
    <property type="entry name" value="TTHA0802/YceI-like_sf"/>
</dbReference>
<evidence type="ECO:0000259" key="2">
    <source>
        <dbReference type="SMART" id="SM00867"/>
    </source>
</evidence>
<sequence length="191" mass="20720">MFKAITAITAIALLSFTLPFAASWKADNVHSRFGFSVTHMGIATFNGSFKDYKLTLNNPGADFTDATVELTAEIKSINTDNSMRDEHLQSADFFDAAKYPQLTFKSTSFKKTGAKTYKVTGDLTLHGVTKKVELDAIHVGNAVNPQSKKDMAGFKVTGVIKRSDFGIATGFPTAALGDEVTITGDFEFIKD</sequence>
<feature type="signal peptide" evidence="1">
    <location>
        <begin position="1"/>
        <end position="21"/>
    </location>
</feature>
<dbReference type="InterPro" id="IPR007372">
    <property type="entry name" value="Lipid/polyisoprenoid-bd_YceI"/>
</dbReference>
<accession>A0A3B7MY38</accession>
<feature type="chain" id="PRO_5017697280" evidence="1">
    <location>
        <begin position="22"/>
        <end position="191"/>
    </location>
</feature>
<dbReference type="Pfam" id="PF04264">
    <property type="entry name" value="YceI"/>
    <property type="match status" value="1"/>
</dbReference>
<organism evidence="3 4">
    <name type="scientific">Paraflavitalea soli</name>
    <dbReference type="NCBI Taxonomy" id="2315862"/>
    <lineage>
        <taxon>Bacteria</taxon>
        <taxon>Pseudomonadati</taxon>
        <taxon>Bacteroidota</taxon>
        <taxon>Chitinophagia</taxon>
        <taxon>Chitinophagales</taxon>
        <taxon>Chitinophagaceae</taxon>
        <taxon>Paraflavitalea</taxon>
    </lineage>
</organism>
<dbReference type="SUPFAM" id="SSF101874">
    <property type="entry name" value="YceI-like"/>
    <property type="match status" value="1"/>
</dbReference>
<keyword evidence="1" id="KW-0732">Signal</keyword>
<dbReference type="PANTHER" id="PTHR34406:SF1">
    <property type="entry name" value="PROTEIN YCEI"/>
    <property type="match status" value="1"/>
</dbReference>
<dbReference type="Gene3D" id="2.40.128.110">
    <property type="entry name" value="Lipid/polyisoprenoid-binding, YceI-like"/>
    <property type="match status" value="1"/>
</dbReference>
<dbReference type="SMART" id="SM00867">
    <property type="entry name" value="YceI"/>
    <property type="match status" value="1"/>
</dbReference>
<dbReference type="EMBL" id="CP032157">
    <property type="protein sequence ID" value="AXY77976.1"/>
    <property type="molecule type" value="Genomic_DNA"/>
</dbReference>
<protein>
    <submittedName>
        <fullName evidence="3">Polyisoprenoid-binding protein</fullName>
    </submittedName>
</protein>
<dbReference type="PANTHER" id="PTHR34406">
    <property type="entry name" value="PROTEIN YCEI"/>
    <property type="match status" value="1"/>
</dbReference>